<dbReference type="PROSITE" id="PS50006">
    <property type="entry name" value="FHA_DOMAIN"/>
    <property type="match status" value="2"/>
</dbReference>
<sequence length="847" mass="93133">MHEPEDTVVIRSATTYLTIEAAGRKLQDVRLGARPLRIGRRQDNEVVIQSAWVALYHARVEPDRQGHRIVDLGGGNGLLYRGRRVGSHAFNDGDVIRIGDPVTGNFVSLTYQDIGKRAQAQPTSPVQRCALDKPQVTIGREACDLVLPSLQVSRRHATLRAFDRGHELTDHGSANGTFVNGVRVHVHELKQGDVLQIGPFKLIYTGKSLDQFEQKGAMRIDARELVRVTSTGKAILDHVSLVIEPREFVALVGASGAGKSSLMAALAGVRRPDAGQVRVGDDDLYSNYHCYRSGIGYVPQDDILHSNLTVEEALRYTARLRLSIDTTAAEIEGRIVRVLEEVEMVEARQQRITELSGGQRKRVSIASELLADPNLFFLDEPTSGLDPGLEKKMMYTLRYIADSGRTVVLVTHATANITQCDLVAFMAGGRLVYYGPPAGALALFGVTSGDFADIYTKLGGRVGPPEVMRQGELAAEYRSWHEHNPQAKRAPTMAELWEIRFRRSDEYRVYVYERQTESEVSGVRLQAVAPGHFRIADEPVKATSTPVRPPPTDDASWLFQTRVLADRYLRLITADRKNLLILLLQAPVIGAVLLLAARPTALQSSPSTNGRLLLFLLSVVAVWFGVINSVREITKESEIYRRERLASLRIPAYLLSKLGVLAGLCAVQSLVLMLLLLLRVDFAADYVALTEYGFIDMTRQPPLGLWGAMLVSVFLTSLSGVGLGLLISTWVSSSDKAMSTVPLALIPQLVFALALMPLPAVLAPLSYLTGARWGMESMGSIAALLEPRDMTRCEFPGDPLTCEVYASVNYSPTPEHIGLVWAVLAGYTLVCLLLTAWMLRRRDAAEG</sequence>
<evidence type="ECO:0000256" key="2">
    <source>
        <dbReference type="ARBA" id="ARBA00022448"/>
    </source>
</evidence>
<feature type="domain" description="ABC transporter" evidence="10">
    <location>
        <begin position="220"/>
        <end position="453"/>
    </location>
</feature>
<name>A0ABT5ECS0_9BACT</name>
<dbReference type="SUPFAM" id="SSF52540">
    <property type="entry name" value="P-loop containing nucleoside triphosphate hydrolases"/>
    <property type="match status" value="1"/>
</dbReference>
<comment type="caution">
    <text evidence="11">The sequence shown here is derived from an EMBL/GenBank/DDBJ whole genome shotgun (WGS) entry which is preliminary data.</text>
</comment>
<evidence type="ECO:0000313" key="12">
    <source>
        <dbReference type="Proteomes" id="UP001221686"/>
    </source>
</evidence>
<dbReference type="SUPFAM" id="SSF49879">
    <property type="entry name" value="SMAD/FHA domain"/>
    <property type="match status" value="2"/>
</dbReference>
<gene>
    <name evidence="11" type="ORF">POL25_42705</name>
</gene>
<protein>
    <submittedName>
        <fullName evidence="11">ATP-binding cassette domain-containing protein</fullName>
    </submittedName>
</protein>
<keyword evidence="4" id="KW-0547">Nucleotide-binding</keyword>
<keyword evidence="6 8" id="KW-1133">Transmembrane helix</keyword>
<dbReference type="Pfam" id="PF12698">
    <property type="entry name" value="ABC2_membrane_3"/>
    <property type="match status" value="1"/>
</dbReference>
<feature type="transmembrane region" description="Helical" evidence="8">
    <location>
        <begin position="579"/>
        <end position="597"/>
    </location>
</feature>
<dbReference type="Pfam" id="PF00498">
    <property type="entry name" value="FHA"/>
    <property type="match status" value="2"/>
</dbReference>
<evidence type="ECO:0000256" key="5">
    <source>
        <dbReference type="ARBA" id="ARBA00022840"/>
    </source>
</evidence>
<feature type="transmembrane region" description="Helical" evidence="8">
    <location>
        <begin position="743"/>
        <end position="768"/>
    </location>
</feature>
<dbReference type="InterPro" id="IPR017871">
    <property type="entry name" value="ABC_transporter-like_CS"/>
</dbReference>
<dbReference type="RefSeq" id="WP_272092214.1">
    <property type="nucleotide sequence ID" value="NZ_JAQNDL010000005.1"/>
</dbReference>
<reference evidence="11 12" key="1">
    <citation type="submission" date="2022-11" db="EMBL/GenBank/DDBJ databases">
        <title>Minimal conservation of predation-associated metabolite biosynthetic gene clusters underscores biosynthetic potential of Myxococcota including descriptions for ten novel species: Archangium lansinium sp. nov., Myxococcus landrumus sp. nov., Nannocystis bai.</title>
        <authorList>
            <person name="Ahearne A."/>
            <person name="Stevens C."/>
            <person name="Dowd S."/>
        </authorList>
    </citation>
    <scope>NUCLEOTIDE SEQUENCE [LARGE SCALE GENOMIC DNA]</scope>
    <source>
        <strain evidence="11 12">BB15-2</strain>
    </source>
</reference>
<feature type="transmembrane region" description="Helical" evidence="8">
    <location>
        <begin position="819"/>
        <end position="839"/>
    </location>
</feature>
<evidence type="ECO:0000259" key="10">
    <source>
        <dbReference type="PROSITE" id="PS50893"/>
    </source>
</evidence>
<evidence type="ECO:0000256" key="1">
    <source>
        <dbReference type="ARBA" id="ARBA00004141"/>
    </source>
</evidence>
<dbReference type="InterPro" id="IPR000253">
    <property type="entry name" value="FHA_dom"/>
</dbReference>
<dbReference type="PROSITE" id="PS50893">
    <property type="entry name" value="ABC_TRANSPORTER_2"/>
    <property type="match status" value="1"/>
</dbReference>
<evidence type="ECO:0000256" key="3">
    <source>
        <dbReference type="ARBA" id="ARBA00022692"/>
    </source>
</evidence>
<feature type="transmembrane region" description="Helical" evidence="8">
    <location>
        <begin position="612"/>
        <end position="631"/>
    </location>
</feature>
<dbReference type="Gene3D" id="2.60.200.20">
    <property type="match status" value="2"/>
</dbReference>
<dbReference type="PANTHER" id="PTHR48041:SF139">
    <property type="entry name" value="PROTEIN SCARLET"/>
    <property type="match status" value="1"/>
</dbReference>
<evidence type="ECO:0000313" key="11">
    <source>
        <dbReference type="EMBL" id="MDC0723671.1"/>
    </source>
</evidence>
<dbReference type="InterPro" id="IPR050352">
    <property type="entry name" value="ABCG_transporters"/>
</dbReference>
<evidence type="ECO:0000256" key="8">
    <source>
        <dbReference type="SAM" id="Phobius"/>
    </source>
</evidence>
<dbReference type="SMART" id="SM00382">
    <property type="entry name" value="AAA"/>
    <property type="match status" value="1"/>
</dbReference>
<organism evidence="11 12">
    <name type="scientific">Nannocystis bainbridge</name>
    <dbReference type="NCBI Taxonomy" id="2995303"/>
    <lineage>
        <taxon>Bacteria</taxon>
        <taxon>Pseudomonadati</taxon>
        <taxon>Myxococcota</taxon>
        <taxon>Polyangia</taxon>
        <taxon>Nannocystales</taxon>
        <taxon>Nannocystaceae</taxon>
        <taxon>Nannocystis</taxon>
    </lineage>
</organism>
<feature type="domain" description="FHA" evidence="9">
    <location>
        <begin position="36"/>
        <end position="85"/>
    </location>
</feature>
<feature type="transmembrane region" description="Helical" evidence="8">
    <location>
        <begin position="652"/>
        <end position="678"/>
    </location>
</feature>
<evidence type="ECO:0000256" key="4">
    <source>
        <dbReference type="ARBA" id="ARBA00022741"/>
    </source>
</evidence>
<dbReference type="EMBL" id="JAQNDL010000005">
    <property type="protein sequence ID" value="MDC0723671.1"/>
    <property type="molecule type" value="Genomic_DNA"/>
</dbReference>
<keyword evidence="7 8" id="KW-0472">Membrane</keyword>
<dbReference type="Gene3D" id="3.40.50.300">
    <property type="entry name" value="P-loop containing nucleotide triphosphate hydrolases"/>
    <property type="match status" value="1"/>
</dbReference>
<keyword evidence="2" id="KW-0813">Transport</keyword>
<dbReference type="InterPro" id="IPR003593">
    <property type="entry name" value="AAA+_ATPase"/>
</dbReference>
<comment type="subcellular location">
    <subcellularLocation>
        <location evidence="1">Membrane</location>
        <topology evidence="1">Multi-pass membrane protein</topology>
    </subcellularLocation>
</comment>
<dbReference type="SMART" id="SM00240">
    <property type="entry name" value="FHA"/>
    <property type="match status" value="2"/>
</dbReference>
<dbReference type="PROSITE" id="PS00211">
    <property type="entry name" value="ABC_TRANSPORTER_1"/>
    <property type="match status" value="1"/>
</dbReference>
<accession>A0ABT5ECS0</accession>
<dbReference type="Proteomes" id="UP001221686">
    <property type="component" value="Unassembled WGS sequence"/>
</dbReference>
<evidence type="ECO:0000259" key="9">
    <source>
        <dbReference type="PROSITE" id="PS50006"/>
    </source>
</evidence>
<dbReference type="InterPro" id="IPR027417">
    <property type="entry name" value="P-loop_NTPase"/>
</dbReference>
<proteinExistence type="predicted"/>
<evidence type="ECO:0000256" key="7">
    <source>
        <dbReference type="ARBA" id="ARBA00023136"/>
    </source>
</evidence>
<dbReference type="PANTHER" id="PTHR48041">
    <property type="entry name" value="ABC TRANSPORTER G FAMILY MEMBER 28"/>
    <property type="match status" value="1"/>
</dbReference>
<dbReference type="CDD" id="cd00060">
    <property type="entry name" value="FHA"/>
    <property type="match status" value="2"/>
</dbReference>
<feature type="transmembrane region" description="Helical" evidence="8">
    <location>
        <begin position="705"/>
        <end position="731"/>
    </location>
</feature>
<feature type="domain" description="FHA" evidence="9">
    <location>
        <begin position="136"/>
        <end position="184"/>
    </location>
</feature>
<keyword evidence="5 11" id="KW-0067">ATP-binding</keyword>
<keyword evidence="3 8" id="KW-0812">Transmembrane</keyword>
<keyword evidence="12" id="KW-1185">Reference proteome</keyword>
<dbReference type="InterPro" id="IPR008984">
    <property type="entry name" value="SMAD_FHA_dom_sf"/>
</dbReference>
<dbReference type="Pfam" id="PF00005">
    <property type="entry name" value="ABC_tran"/>
    <property type="match status" value="1"/>
</dbReference>
<evidence type="ECO:0000256" key="6">
    <source>
        <dbReference type="ARBA" id="ARBA00022989"/>
    </source>
</evidence>
<dbReference type="InterPro" id="IPR013525">
    <property type="entry name" value="ABC2_TM"/>
</dbReference>
<dbReference type="GO" id="GO:0005524">
    <property type="term" value="F:ATP binding"/>
    <property type="evidence" value="ECO:0007669"/>
    <property type="project" value="UniProtKB-KW"/>
</dbReference>
<dbReference type="InterPro" id="IPR003439">
    <property type="entry name" value="ABC_transporter-like_ATP-bd"/>
</dbReference>